<dbReference type="PANTHER" id="PTHR46044:SF2">
    <property type="entry name" value="CN HYDROLASE DOMAIN-CONTAINING PROTEIN"/>
    <property type="match status" value="1"/>
</dbReference>
<dbReference type="InterPro" id="IPR003010">
    <property type="entry name" value="C-N_Hydrolase"/>
</dbReference>
<dbReference type="RefSeq" id="WP_283716569.1">
    <property type="nucleotide sequence ID" value="NZ_JASJND010000006.1"/>
</dbReference>
<dbReference type="Proteomes" id="UP001321481">
    <property type="component" value="Unassembled WGS sequence"/>
</dbReference>
<dbReference type="GO" id="GO:0016787">
    <property type="term" value="F:hydrolase activity"/>
    <property type="evidence" value="ECO:0007669"/>
    <property type="project" value="UniProtKB-KW"/>
</dbReference>
<accession>A0ABT6ZFH6</accession>
<dbReference type="CDD" id="cd07564">
    <property type="entry name" value="nitrilases_CHs"/>
    <property type="match status" value="1"/>
</dbReference>
<feature type="domain" description="CN hydrolase" evidence="2">
    <location>
        <begin position="8"/>
        <end position="287"/>
    </location>
</feature>
<name>A0ABT6ZFH6_9MICO</name>
<dbReference type="Pfam" id="PF00795">
    <property type="entry name" value="CN_hydrolase"/>
    <property type="match status" value="1"/>
</dbReference>
<dbReference type="SUPFAM" id="SSF56317">
    <property type="entry name" value="Carbon-nitrogen hydrolase"/>
    <property type="match status" value="1"/>
</dbReference>
<protein>
    <submittedName>
        <fullName evidence="3">Carbon-nitrogen hydrolase family protein</fullName>
    </submittedName>
</protein>
<dbReference type="InterPro" id="IPR036526">
    <property type="entry name" value="C-N_Hydrolase_sf"/>
</dbReference>
<organism evidence="3 4">
    <name type="scientific">Microbacterium dauci</name>
    <dbReference type="NCBI Taxonomy" id="3048008"/>
    <lineage>
        <taxon>Bacteria</taxon>
        <taxon>Bacillati</taxon>
        <taxon>Actinomycetota</taxon>
        <taxon>Actinomycetes</taxon>
        <taxon>Micrococcales</taxon>
        <taxon>Microbacteriaceae</taxon>
        <taxon>Microbacterium</taxon>
    </lineage>
</organism>
<keyword evidence="4" id="KW-1185">Reference proteome</keyword>
<evidence type="ECO:0000313" key="3">
    <source>
        <dbReference type="EMBL" id="MDJ1114911.1"/>
    </source>
</evidence>
<proteinExistence type="inferred from homology"/>
<keyword evidence="3" id="KW-0378">Hydrolase</keyword>
<gene>
    <name evidence="3" type="ORF">QNI14_10665</name>
</gene>
<dbReference type="PANTHER" id="PTHR46044">
    <property type="entry name" value="NITRILASE"/>
    <property type="match status" value="1"/>
</dbReference>
<evidence type="ECO:0000256" key="1">
    <source>
        <dbReference type="ARBA" id="ARBA00008129"/>
    </source>
</evidence>
<dbReference type="Gene3D" id="3.60.110.10">
    <property type="entry name" value="Carbon-nitrogen hydrolase"/>
    <property type="match status" value="1"/>
</dbReference>
<dbReference type="PROSITE" id="PS50263">
    <property type="entry name" value="CN_HYDROLASE"/>
    <property type="match status" value="1"/>
</dbReference>
<dbReference type="EMBL" id="JASJND010000006">
    <property type="protein sequence ID" value="MDJ1114911.1"/>
    <property type="molecule type" value="Genomic_DNA"/>
</dbReference>
<comment type="similarity">
    <text evidence="1">Belongs to the carbon-nitrogen hydrolase superfamily. Nitrilase family.</text>
</comment>
<evidence type="ECO:0000259" key="2">
    <source>
        <dbReference type="PROSITE" id="PS50263"/>
    </source>
</evidence>
<evidence type="ECO:0000313" key="4">
    <source>
        <dbReference type="Proteomes" id="UP001321481"/>
    </source>
</evidence>
<comment type="caution">
    <text evidence="3">The sequence shown here is derived from an EMBL/GenBank/DDBJ whole genome shotgun (WGS) entry which is preliminary data.</text>
</comment>
<sequence>MSLHLPTVRAAAVQAAPVFLDTARSIDKLETLVEQAANNGAELVVFGETFLPGFPTWTGVLPPIDQHDLHKRLFQEAIVVPGPETDRLGRIARQHDIVLSVGINERAEHTLGQLFNSNLIFDRNGQLVNHRRKIVATYHERLTWSHGDAHDMKPVDLDGWNLGALICGENTNTLARYSLLAQGERIHISTYPSTWPFDGSPDRDDYDLTESIRIRSAAHCFEGKVFNIVAATALDDDAVDAVANGDQQIEARLRGSRTVSLILDPAGRVIAGPTTEPEEIIYATIDVADEIIAKKAQDIVGTYNRFDIFSVTVDQTRHVPLIVTMADAPVATVEEVVL</sequence>
<dbReference type="InterPro" id="IPR044149">
    <property type="entry name" value="Nitrilases_CHs"/>
</dbReference>
<reference evidence="3 4" key="1">
    <citation type="submission" date="2023-05" db="EMBL/GenBank/DDBJ databases">
        <title>Microbacterium dauci sp.nov., Isolated from Carrot Rhizosphere Soil.</title>
        <authorList>
            <person name="Xiao Z."/>
            <person name="Zheng J."/>
        </authorList>
    </citation>
    <scope>NUCLEOTIDE SEQUENCE [LARGE SCALE GENOMIC DNA]</scope>
    <source>
        <strain evidence="3 4">LX3-4</strain>
    </source>
</reference>